<dbReference type="AlphaFoldDB" id="W2TXM2"/>
<evidence type="ECO:0000313" key="1">
    <source>
        <dbReference type="EMBL" id="ETN86429.1"/>
    </source>
</evidence>
<accession>W2TXM2</accession>
<proteinExistence type="predicted"/>
<sequence>MVVATRLAERQVFDDRNIDLVIHRRDIALTIDRLQIRVSHEATQKLCARIDYLALMQELRAESNTDIARGQMEQVRCRQCRVNRIELRNALVVCIHVQAVQAIRRRGRIGEVERAVLVDVVQRRRVELVRVGIRNVALRVAIRSRPVPVPILRHGERTANTGGRTQKVRVRLFRHRIRERIGERRRHTIRIVRIACGHNVVERRQTDARCIGQRRRLRAADDVVPETVIRGRLVVAFPHIGKGSGRVVDLEVGVDLHARARRLRRDRHAVGGVEGAHRAAQPRSRAQEIATGRMDGAAVWAPAQRLRRVGTRLPVGRREQREAARLVREVLRRRGVAVGQRRARRVIDACGCGDVEAVRIEVAEARQNAELGRAVAAAVAHRTAVAAVKLKSAEVVLRNDVDHARNGVRAVLRHGAGFHDLDAIDRVERDGIEVEEAVGAVRIEGKRRDALTVDEHEGVLLAQAAQRDTRRAGREVARLAFAPAIGGVGRDRTQIVGHSRCAAVLDILLADRLHLLEARLVRLPNQRTGDLELLQLLDGCVAPGRGRRATCTGRTRLCARARLRRRRWRGCIIRSDRRTAVSHWLTLRKCRYGKRR</sequence>
<organism evidence="1 2">
    <name type="scientific">Necator americanus</name>
    <name type="common">Human hookworm</name>
    <dbReference type="NCBI Taxonomy" id="51031"/>
    <lineage>
        <taxon>Eukaryota</taxon>
        <taxon>Metazoa</taxon>
        <taxon>Ecdysozoa</taxon>
        <taxon>Nematoda</taxon>
        <taxon>Chromadorea</taxon>
        <taxon>Rhabditida</taxon>
        <taxon>Rhabditina</taxon>
        <taxon>Rhabditomorpha</taxon>
        <taxon>Strongyloidea</taxon>
        <taxon>Ancylostomatidae</taxon>
        <taxon>Bunostominae</taxon>
        <taxon>Necator</taxon>
    </lineage>
</organism>
<keyword evidence="2" id="KW-1185">Reference proteome</keyword>
<dbReference type="KEGG" id="nai:NECAME_16331"/>
<gene>
    <name evidence="1" type="ORF">NECAME_16331</name>
</gene>
<evidence type="ECO:0000313" key="2">
    <source>
        <dbReference type="Proteomes" id="UP000053676"/>
    </source>
</evidence>
<protein>
    <submittedName>
        <fullName evidence="1">Uncharacterized protein</fullName>
    </submittedName>
</protein>
<dbReference type="AntiFam" id="ANF00164">
    <property type="entry name" value="Shadow ORF (opposite btuB)"/>
</dbReference>
<name>W2TXM2_NECAM</name>
<dbReference type="EMBL" id="KI657556">
    <property type="protein sequence ID" value="ETN86429.1"/>
    <property type="molecule type" value="Genomic_DNA"/>
</dbReference>
<reference evidence="2" key="1">
    <citation type="journal article" date="2014" name="Nat. Genet.">
        <title>Genome of the human hookworm Necator americanus.</title>
        <authorList>
            <person name="Tang Y.T."/>
            <person name="Gao X."/>
            <person name="Rosa B.A."/>
            <person name="Abubucker S."/>
            <person name="Hallsworth-Pepin K."/>
            <person name="Martin J."/>
            <person name="Tyagi R."/>
            <person name="Heizer E."/>
            <person name="Zhang X."/>
            <person name="Bhonagiri-Palsikar V."/>
            <person name="Minx P."/>
            <person name="Warren W.C."/>
            <person name="Wang Q."/>
            <person name="Zhan B."/>
            <person name="Hotez P.J."/>
            <person name="Sternberg P.W."/>
            <person name="Dougall A."/>
            <person name="Gaze S.T."/>
            <person name="Mulvenna J."/>
            <person name="Sotillo J."/>
            <person name="Ranganathan S."/>
            <person name="Rabelo E.M."/>
            <person name="Wilson R.K."/>
            <person name="Felgner P.L."/>
            <person name="Bethony J."/>
            <person name="Hawdon J.M."/>
            <person name="Gasser R.B."/>
            <person name="Loukas A."/>
            <person name="Mitreva M."/>
        </authorList>
    </citation>
    <scope>NUCLEOTIDE SEQUENCE [LARGE SCALE GENOMIC DNA]</scope>
</reference>
<dbReference type="Proteomes" id="UP000053676">
    <property type="component" value="Unassembled WGS sequence"/>
</dbReference>